<dbReference type="GO" id="GO:0015031">
    <property type="term" value="P:protein transport"/>
    <property type="evidence" value="ECO:0007669"/>
    <property type="project" value="UniProtKB-KW"/>
</dbReference>
<name>A0A0F4LGU5_9LACO</name>
<evidence type="ECO:0000256" key="4">
    <source>
        <dbReference type="ARBA" id="ARBA00022741"/>
    </source>
</evidence>
<dbReference type="FunFam" id="3.40.50.300:FF:000016">
    <property type="entry name" value="Oligopeptide ABC transporter ATP-binding component"/>
    <property type="match status" value="1"/>
</dbReference>
<gene>
    <name evidence="9" type="ORF">JF76_05230</name>
</gene>
<dbReference type="CDD" id="cd03257">
    <property type="entry name" value="ABC_NikE_OppD_transporters"/>
    <property type="match status" value="1"/>
</dbReference>
<dbReference type="SMART" id="SM00382">
    <property type="entry name" value="AAA"/>
    <property type="match status" value="1"/>
</dbReference>
<dbReference type="PANTHER" id="PTHR43776:SF7">
    <property type="entry name" value="D,D-DIPEPTIDE TRANSPORT ATP-BINDING PROTEIN DDPF-RELATED"/>
    <property type="match status" value="1"/>
</dbReference>
<dbReference type="Pfam" id="PF08352">
    <property type="entry name" value="oligo_HPY"/>
    <property type="match status" value="1"/>
</dbReference>
<evidence type="ECO:0000256" key="7">
    <source>
        <dbReference type="ARBA" id="ARBA00022927"/>
    </source>
</evidence>
<comment type="caution">
    <text evidence="9">The sequence shown here is derived from an EMBL/GenBank/DDBJ whole genome shotgun (WGS) entry which is preliminary data.</text>
</comment>
<organism evidence="9 10">
    <name type="scientific">Lactobacillus kullabergensis</name>
    <dbReference type="NCBI Taxonomy" id="1218493"/>
    <lineage>
        <taxon>Bacteria</taxon>
        <taxon>Bacillati</taxon>
        <taxon>Bacillota</taxon>
        <taxon>Bacilli</taxon>
        <taxon>Lactobacillales</taxon>
        <taxon>Lactobacillaceae</taxon>
        <taxon>Lactobacillus</taxon>
    </lineage>
</organism>
<dbReference type="PATRIC" id="fig|1218493.3.peg.556"/>
<protein>
    <submittedName>
        <fullName evidence="9">ABC-type dipeptide/oligopeptide/nickel transporter</fullName>
    </submittedName>
</protein>
<reference evidence="9 10" key="1">
    <citation type="submission" date="2014-12" db="EMBL/GenBank/DDBJ databases">
        <title>Comparative genomics of the lactic acid bacteria isolated from the honey bee gut.</title>
        <authorList>
            <person name="Ellegaard K.M."/>
            <person name="Tamarit D."/>
            <person name="Javelind E."/>
            <person name="Olofsson T."/>
            <person name="Andersson S.G."/>
            <person name="Vasquez A."/>
        </authorList>
    </citation>
    <scope>NUCLEOTIDE SEQUENCE [LARGE SCALE GENOMIC DNA]</scope>
    <source>
        <strain evidence="9 10">Biut2</strain>
    </source>
</reference>
<dbReference type="PROSITE" id="PS00211">
    <property type="entry name" value="ABC_TRANSPORTER_1"/>
    <property type="match status" value="1"/>
</dbReference>
<dbReference type="InterPro" id="IPR003439">
    <property type="entry name" value="ABC_transporter-like_ATP-bd"/>
</dbReference>
<dbReference type="SUPFAM" id="SSF52540">
    <property type="entry name" value="P-loop containing nucleoside triphosphate hydrolases"/>
    <property type="match status" value="1"/>
</dbReference>
<comment type="subcellular location">
    <subcellularLocation>
        <location evidence="1">Cell membrane</location>
        <topology evidence="1">Peripheral membrane protein</topology>
    </subcellularLocation>
</comment>
<keyword evidence="5" id="KW-0067">ATP-binding</keyword>
<evidence type="ECO:0000256" key="6">
    <source>
        <dbReference type="ARBA" id="ARBA00022856"/>
    </source>
</evidence>
<keyword evidence="4" id="KW-0547">Nucleotide-binding</keyword>
<feature type="domain" description="ABC transporter" evidence="8">
    <location>
        <begin position="6"/>
        <end position="252"/>
    </location>
</feature>
<dbReference type="GO" id="GO:0005886">
    <property type="term" value="C:plasma membrane"/>
    <property type="evidence" value="ECO:0007669"/>
    <property type="project" value="UniProtKB-SubCell"/>
</dbReference>
<dbReference type="GO" id="GO:0015833">
    <property type="term" value="P:peptide transport"/>
    <property type="evidence" value="ECO:0007669"/>
    <property type="project" value="UniProtKB-KW"/>
</dbReference>
<dbReference type="InterPro" id="IPR017871">
    <property type="entry name" value="ABC_transporter-like_CS"/>
</dbReference>
<keyword evidence="6" id="KW-0571">Peptide transport</keyword>
<evidence type="ECO:0000256" key="1">
    <source>
        <dbReference type="ARBA" id="ARBA00004202"/>
    </source>
</evidence>
<dbReference type="InterPro" id="IPR003593">
    <property type="entry name" value="AAA+_ATPase"/>
</dbReference>
<dbReference type="EMBL" id="JXBY01000013">
    <property type="protein sequence ID" value="KJY57538.1"/>
    <property type="molecule type" value="Genomic_DNA"/>
</dbReference>
<dbReference type="GO" id="GO:0005524">
    <property type="term" value="F:ATP binding"/>
    <property type="evidence" value="ECO:0007669"/>
    <property type="project" value="UniProtKB-KW"/>
</dbReference>
<dbReference type="InterPro" id="IPR013563">
    <property type="entry name" value="Oligopep_ABC_C"/>
</dbReference>
<dbReference type="Gene3D" id="3.40.50.300">
    <property type="entry name" value="P-loop containing nucleotide triphosphate hydrolases"/>
    <property type="match status" value="1"/>
</dbReference>
<evidence type="ECO:0000256" key="3">
    <source>
        <dbReference type="ARBA" id="ARBA00022448"/>
    </source>
</evidence>
<evidence type="ECO:0000256" key="5">
    <source>
        <dbReference type="ARBA" id="ARBA00022840"/>
    </source>
</evidence>
<dbReference type="InterPro" id="IPR050319">
    <property type="entry name" value="ABC_transp_ATP-bind"/>
</dbReference>
<dbReference type="STRING" id="1218493.JF76_05230"/>
<accession>A0A0F4LGU5</accession>
<dbReference type="PANTHER" id="PTHR43776">
    <property type="entry name" value="TRANSPORT ATP-BINDING PROTEIN"/>
    <property type="match status" value="1"/>
</dbReference>
<evidence type="ECO:0000313" key="9">
    <source>
        <dbReference type="EMBL" id="KJY57538.1"/>
    </source>
</evidence>
<dbReference type="OrthoDB" id="9802264at2"/>
<proteinExistence type="inferred from homology"/>
<dbReference type="Proteomes" id="UP000033533">
    <property type="component" value="Unassembled WGS sequence"/>
</dbReference>
<dbReference type="HOGENOM" id="CLU_000604_1_23_9"/>
<evidence type="ECO:0000259" key="8">
    <source>
        <dbReference type="PROSITE" id="PS50893"/>
    </source>
</evidence>
<comment type="similarity">
    <text evidence="2">Belongs to the ABC transporter superfamily.</text>
</comment>
<evidence type="ECO:0000256" key="2">
    <source>
        <dbReference type="ARBA" id="ARBA00005417"/>
    </source>
</evidence>
<dbReference type="GO" id="GO:0016887">
    <property type="term" value="F:ATP hydrolysis activity"/>
    <property type="evidence" value="ECO:0007669"/>
    <property type="project" value="InterPro"/>
</dbReference>
<keyword evidence="3" id="KW-0813">Transport</keyword>
<dbReference type="PROSITE" id="PS50893">
    <property type="entry name" value="ABC_TRANSPORTER_2"/>
    <property type="match status" value="1"/>
</dbReference>
<evidence type="ECO:0000313" key="10">
    <source>
        <dbReference type="Proteomes" id="UP000033533"/>
    </source>
</evidence>
<dbReference type="GO" id="GO:0055085">
    <property type="term" value="P:transmembrane transport"/>
    <property type="evidence" value="ECO:0007669"/>
    <property type="project" value="UniProtKB-ARBA"/>
</dbReference>
<dbReference type="RefSeq" id="WP_045927708.1">
    <property type="nucleotide sequence ID" value="NZ_JBHSZS010000007.1"/>
</dbReference>
<dbReference type="Pfam" id="PF00005">
    <property type="entry name" value="ABC_tran"/>
    <property type="match status" value="1"/>
</dbReference>
<dbReference type="AlphaFoldDB" id="A0A0F4LGU5"/>
<sequence>MTKNILEVHHLKQYFPVANKKIVKAVDDVSFNITNGETFGLVGESGSGKTTIGRSIIRLYWPTAGEVIFEGEQIAGQLSKKQTAKLRKDMQMIFQDPMSSLNPRKKVGDIVKLGLDIHYPKLTKDEKLQKVIEMLKIVGLDSSFVNRYPQELSGGQRQRVGIARVVIMHPRLIIADEAISALDVSVQAQVVNLLQRIQRESGSAMLFIAHDLAMVKHISSHIGVIHLGHIVEIGPTEAIFDDPVHPYTKSLLTAIPTTNPIAEQNKKLSNYHAFRQQYENKEMADLGNGHYAIDDGSWTK</sequence>
<keyword evidence="7" id="KW-0653">Protein transport</keyword>
<dbReference type="InterPro" id="IPR027417">
    <property type="entry name" value="P-loop_NTPase"/>
</dbReference>